<feature type="region of interest" description="Disordered" evidence="1">
    <location>
        <begin position="429"/>
        <end position="503"/>
    </location>
</feature>
<dbReference type="InterPro" id="IPR011009">
    <property type="entry name" value="Kinase-like_dom_sf"/>
</dbReference>
<feature type="compositionally biased region" description="Basic and acidic residues" evidence="1">
    <location>
        <begin position="466"/>
        <end position="478"/>
    </location>
</feature>
<feature type="domain" description="Protein kinase" evidence="2">
    <location>
        <begin position="512"/>
        <end position="731"/>
    </location>
</feature>
<feature type="region of interest" description="Disordered" evidence="1">
    <location>
        <begin position="1"/>
        <end position="25"/>
    </location>
</feature>
<evidence type="ECO:0000313" key="4">
    <source>
        <dbReference type="Proteomes" id="UP000239560"/>
    </source>
</evidence>
<dbReference type="GO" id="GO:0005524">
    <property type="term" value="F:ATP binding"/>
    <property type="evidence" value="ECO:0007669"/>
    <property type="project" value="InterPro"/>
</dbReference>
<feature type="compositionally biased region" description="Acidic residues" evidence="1">
    <location>
        <begin position="444"/>
        <end position="454"/>
    </location>
</feature>
<dbReference type="Gene3D" id="1.10.510.10">
    <property type="entry name" value="Transferase(Phosphotransferase) domain 1"/>
    <property type="match status" value="1"/>
</dbReference>
<evidence type="ECO:0000259" key="2">
    <source>
        <dbReference type="PROSITE" id="PS50011"/>
    </source>
</evidence>
<dbReference type="AlphaFoldDB" id="A0A2S9ZYB9"/>
<dbReference type="SUPFAM" id="SSF56112">
    <property type="entry name" value="Protein kinase-like (PK-like)"/>
    <property type="match status" value="1"/>
</dbReference>
<reference evidence="3 4" key="1">
    <citation type="journal article" date="2018" name="Elife">
        <title>Functional genomics of lipid metabolism in the oleaginous yeast Rhodosporidium toruloides.</title>
        <authorList>
            <person name="Coradetti S.T."/>
            <person name="Pinel D."/>
            <person name="Geiselman G."/>
            <person name="Ito M."/>
            <person name="Mondo S."/>
            <person name="Reilly M.C."/>
            <person name="Cheng Y.F."/>
            <person name="Bauer S."/>
            <person name="Grigoriev I."/>
            <person name="Gladden J.M."/>
            <person name="Simmons B.A."/>
            <person name="Brem R."/>
            <person name="Arkin A.P."/>
            <person name="Skerker J.M."/>
        </authorList>
    </citation>
    <scope>NUCLEOTIDE SEQUENCE [LARGE SCALE GENOMIC DNA]</scope>
    <source>
        <strain evidence="3 4">NBRC 0880</strain>
    </source>
</reference>
<protein>
    <submittedName>
        <fullName evidence="3">Proteophosphoglycan ppg4</fullName>
    </submittedName>
</protein>
<evidence type="ECO:0000313" key="3">
    <source>
        <dbReference type="EMBL" id="PRQ70758.1"/>
    </source>
</evidence>
<dbReference type="PROSITE" id="PS50011">
    <property type="entry name" value="PROTEIN_KINASE_DOM"/>
    <property type="match status" value="1"/>
</dbReference>
<sequence length="731" mass="80522">MSKRAAPEGSAERPPKQPREDSEGDTARQFLDEALAPHLHLDASVTLRDFFASLPHFDRPGVGKGSSLTSSKTGNLEIAQLFASPPGQPLAPLAPRRLVVINKHDQMLTNSAISFLEARLPPGMLDMPLLDVVKRGGSERDPIVWRHVMGLISYLNNKADAEATRTSAIEGKPASSLEKSDGENSTDWLLSDELRTVVDFITQIVSDLQIDGFPQLRFDVKKHRDDASGLDPDFRVLQRGFLQLLVEGKGESAEDGLLDLPNRDGRDEATGFGWEELSCFEKEGSFTGEQVMLFKNLAVAFRDSPFTCFSNIFACPSSAFAATVVPLERAGVSSTTRTVTAGTAAASSEPNLAAKLQHFPYLFALSSKFSTADLRFHLWSFYLGADSRHFASQIADMLIEGEEYEQLRIKLAELGYTIRSSSSILKDEAFRVPTDGGLGHDSDEGGSPDEEEDRDDSKPGDASPDDDVKKEDDYHGRDDDGDSEDSDGAGHDGPGEHAGALEETVRKLTTTPRLLTRLAPNEFGPTVSSDSTLLRVDVSPSGRANPDLSKQPELAVQTSPYLTPPKTPRSSITYDAPLVSWYLSSSLSPSLERSIYQASCLGLDLVLKYGRKDEILREAEFLLRAGVDTSPRVFGVFKYAERERYCLVQTYDGKRLREWEDLGEKEKRNLYSKTVSLHDKGIFHNDLAPRNVVRGKDGLKIIDFGMAREHECEGKDCVELSGLRRELGLEE</sequence>
<gene>
    <name evidence="3" type="ORF">AAT19DRAFT_10915</name>
</gene>
<feature type="compositionally biased region" description="Basic and acidic residues" evidence="1">
    <location>
        <begin position="488"/>
        <end position="503"/>
    </location>
</feature>
<organism evidence="3 4">
    <name type="scientific">Rhodotorula toruloides</name>
    <name type="common">Yeast</name>
    <name type="synonym">Rhodosporidium toruloides</name>
    <dbReference type="NCBI Taxonomy" id="5286"/>
    <lineage>
        <taxon>Eukaryota</taxon>
        <taxon>Fungi</taxon>
        <taxon>Dikarya</taxon>
        <taxon>Basidiomycota</taxon>
        <taxon>Pucciniomycotina</taxon>
        <taxon>Microbotryomycetes</taxon>
        <taxon>Sporidiobolales</taxon>
        <taxon>Sporidiobolaceae</taxon>
        <taxon>Rhodotorula</taxon>
    </lineage>
</organism>
<dbReference type="OrthoDB" id="3270233at2759"/>
<name>A0A2S9ZYB9_RHOTO</name>
<feature type="compositionally biased region" description="Basic and acidic residues" evidence="1">
    <location>
        <begin position="10"/>
        <end position="21"/>
    </location>
</feature>
<dbReference type="EMBL" id="LCTV02000014">
    <property type="protein sequence ID" value="PRQ70758.1"/>
    <property type="molecule type" value="Genomic_DNA"/>
</dbReference>
<dbReference type="GO" id="GO:0004672">
    <property type="term" value="F:protein kinase activity"/>
    <property type="evidence" value="ECO:0007669"/>
    <property type="project" value="InterPro"/>
</dbReference>
<dbReference type="Proteomes" id="UP000239560">
    <property type="component" value="Unassembled WGS sequence"/>
</dbReference>
<evidence type="ECO:0000256" key="1">
    <source>
        <dbReference type="SAM" id="MobiDB-lite"/>
    </source>
</evidence>
<comment type="caution">
    <text evidence="3">The sequence shown here is derived from an EMBL/GenBank/DDBJ whole genome shotgun (WGS) entry which is preliminary data.</text>
</comment>
<feature type="region of interest" description="Disordered" evidence="1">
    <location>
        <begin position="537"/>
        <end position="568"/>
    </location>
</feature>
<dbReference type="InterPro" id="IPR000719">
    <property type="entry name" value="Prot_kinase_dom"/>
</dbReference>
<proteinExistence type="predicted"/>
<accession>A0A2S9ZYB9</accession>